<proteinExistence type="predicted"/>
<evidence type="ECO:0000313" key="1">
    <source>
        <dbReference type="EMBL" id="KAL2856355.1"/>
    </source>
</evidence>
<accession>A0ABR4KVN1</accession>
<dbReference type="RefSeq" id="XP_070902513.1">
    <property type="nucleotide sequence ID" value="XM_071044788.1"/>
</dbReference>
<reference evidence="1 2" key="1">
    <citation type="submission" date="2024-07" db="EMBL/GenBank/DDBJ databases">
        <title>Section-level genome sequencing and comparative genomics of Aspergillus sections Usti and Cavernicolus.</title>
        <authorList>
            <consortium name="Lawrence Berkeley National Laboratory"/>
            <person name="Nybo J.L."/>
            <person name="Vesth T.C."/>
            <person name="Theobald S."/>
            <person name="Frisvad J.C."/>
            <person name="Larsen T.O."/>
            <person name="Kjaerboelling I."/>
            <person name="Rothschild-Mancinelli K."/>
            <person name="Lyhne E.K."/>
            <person name="Kogle M.E."/>
            <person name="Barry K."/>
            <person name="Clum A."/>
            <person name="Na H."/>
            <person name="Ledsgaard L."/>
            <person name="Lin J."/>
            <person name="Lipzen A."/>
            <person name="Kuo A."/>
            <person name="Riley R."/>
            <person name="Mondo S."/>
            <person name="LaButti K."/>
            <person name="Haridas S."/>
            <person name="Pangalinan J."/>
            <person name="Salamov A.A."/>
            <person name="Simmons B.A."/>
            <person name="Magnuson J.K."/>
            <person name="Chen J."/>
            <person name="Drula E."/>
            <person name="Henrissat B."/>
            <person name="Wiebenga A."/>
            <person name="Lubbers R.J."/>
            <person name="Gomes A.C."/>
            <person name="Macurrencykelacurrency M.R."/>
            <person name="Stajich J."/>
            <person name="Grigoriev I.V."/>
            <person name="Mortensen U.H."/>
            <person name="De vries R.P."/>
            <person name="Baker S.E."/>
            <person name="Andersen M.R."/>
        </authorList>
    </citation>
    <scope>NUCLEOTIDE SEQUENCE [LARGE SCALE GENOMIC DNA]</scope>
    <source>
        <strain evidence="1 2">CBS 756.74</strain>
    </source>
</reference>
<organism evidence="1 2">
    <name type="scientific">Aspergillus pseudodeflectus</name>
    <dbReference type="NCBI Taxonomy" id="176178"/>
    <lineage>
        <taxon>Eukaryota</taxon>
        <taxon>Fungi</taxon>
        <taxon>Dikarya</taxon>
        <taxon>Ascomycota</taxon>
        <taxon>Pezizomycotina</taxon>
        <taxon>Eurotiomycetes</taxon>
        <taxon>Eurotiomycetidae</taxon>
        <taxon>Eurotiales</taxon>
        <taxon>Aspergillaceae</taxon>
        <taxon>Aspergillus</taxon>
        <taxon>Aspergillus subgen. Nidulantes</taxon>
    </lineage>
</organism>
<dbReference type="EMBL" id="JBFXLR010000008">
    <property type="protein sequence ID" value="KAL2856355.1"/>
    <property type="molecule type" value="Genomic_DNA"/>
</dbReference>
<dbReference type="Proteomes" id="UP001610444">
    <property type="component" value="Unassembled WGS sequence"/>
</dbReference>
<evidence type="ECO:0000313" key="2">
    <source>
        <dbReference type="Proteomes" id="UP001610444"/>
    </source>
</evidence>
<protein>
    <submittedName>
        <fullName evidence="1">Uncharacterized protein</fullName>
    </submittedName>
</protein>
<dbReference type="GeneID" id="98159952"/>
<keyword evidence="2" id="KW-1185">Reference proteome</keyword>
<sequence>MQESLVVGVSEFPTQKRNLLIRDIKMATLLSPSLRAGVEKHPNDLSTAIDTAWPSGVKKQRQYGDWKLLPSPYDNWATSTAHAFEGTSSQVFFFHLLEGHLVINGQTVGKLPADIRDSGILKKLFGSQRLFAQPSSLRGMDYLLATAQRIIIFI</sequence>
<name>A0ABR4KVN1_9EURO</name>
<comment type="caution">
    <text evidence="1">The sequence shown here is derived from an EMBL/GenBank/DDBJ whole genome shotgun (WGS) entry which is preliminary data.</text>
</comment>
<gene>
    <name evidence="1" type="ORF">BJX68DRAFT_263836</name>
</gene>